<dbReference type="OrthoDB" id="10259639at2759"/>
<proteinExistence type="predicted"/>
<keyword evidence="2" id="KW-1185">Reference proteome</keyword>
<dbReference type="Pfam" id="PF07855">
    <property type="entry name" value="ATG101"/>
    <property type="match status" value="1"/>
</dbReference>
<dbReference type="EMBL" id="BRXW01000592">
    <property type="protein sequence ID" value="GMH68383.1"/>
    <property type="molecule type" value="Genomic_DNA"/>
</dbReference>
<dbReference type="GO" id="GO:0006914">
    <property type="term" value="P:autophagy"/>
    <property type="evidence" value="ECO:0007669"/>
    <property type="project" value="InterPro"/>
</dbReference>
<dbReference type="AlphaFoldDB" id="A0A9W7EA05"/>
<evidence type="ECO:0000313" key="2">
    <source>
        <dbReference type="Proteomes" id="UP001165122"/>
    </source>
</evidence>
<reference evidence="2" key="1">
    <citation type="journal article" date="2023" name="Commun. Biol.">
        <title>Genome analysis of Parmales, the sister group of diatoms, reveals the evolutionary specialization of diatoms from phago-mixotrophs to photoautotrophs.</title>
        <authorList>
            <person name="Ban H."/>
            <person name="Sato S."/>
            <person name="Yoshikawa S."/>
            <person name="Yamada K."/>
            <person name="Nakamura Y."/>
            <person name="Ichinomiya M."/>
            <person name="Sato N."/>
            <person name="Blanc-Mathieu R."/>
            <person name="Endo H."/>
            <person name="Kuwata A."/>
            <person name="Ogata H."/>
        </authorList>
    </citation>
    <scope>NUCLEOTIDE SEQUENCE [LARGE SCALE GENOMIC DNA]</scope>
    <source>
        <strain evidence="2">NIES 3700</strain>
    </source>
</reference>
<comment type="caution">
    <text evidence="1">The sequence shown here is derived from an EMBL/GenBank/DDBJ whole genome shotgun (WGS) entry which is preliminary data.</text>
</comment>
<evidence type="ECO:0000313" key="1">
    <source>
        <dbReference type="EMBL" id="GMH68383.1"/>
    </source>
</evidence>
<gene>
    <name evidence="1" type="ORF">TrLO_g15091</name>
</gene>
<name>A0A9W7EA05_9STRA</name>
<protein>
    <recommendedName>
        <fullName evidence="3">Autophagy-related protein 101</fullName>
    </recommendedName>
</protein>
<accession>A0A9W7EA05</accession>
<dbReference type="Proteomes" id="UP001165122">
    <property type="component" value="Unassembled WGS sequence"/>
</dbReference>
<dbReference type="InterPro" id="IPR012445">
    <property type="entry name" value="ATG101"/>
</dbReference>
<organism evidence="1 2">
    <name type="scientific">Triparma laevis f. longispina</name>
    <dbReference type="NCBI Taxonomy" id="1714387"/>
    <lineage>
        <taxon>Eukaryota</taxon>
        <taxon>Sar</taxon>
        <taxon>Stramenopiles</taxon>
        <taxon>Ochrophyta</taxon>
        <taxon>Bolidophyceae</taxon>
        <taxon>Parmales</taxon>
        <taxon>Triparmaceae</taxon>
        <taxon>Triparma</taxon>
    </lineage>
</organism>
<evidence type="ECO:0008006" key="3">
    <source>
        <dbReference type="Google" id="ProtNLM"/>
    </source>
</evidence>
<sequence length="206" mass="22975">MANRHDKPLPEIELPRYLASETLALILHTIILLRAPKTLAVGVDIIEYRPSNLSGVYQKLKFPSVTKQIDLLLDHFFSSSLIPIGPDLCKGCLSVEFHVNKPTNSWFGPKTSPVVFENWSVPVLINTTPRPLDDSTASIIERERTRKTSQGVVGDVLGRVYDLALEGLESLPAEYQYNISITGNEETSSDRDSFTRMAGMPMLFNT</sequence>